<dbReference type="Pfam" id="PF21226">
    <property type="entry name" value="MalQ_N"/>
    <property type="match status" value="1"/>
</dbReference>
<reference evidence="13" key="1">
    <citation type="submission" date="2020-01" db="EMBL/GenBank/DDBJ databases">
        <title>'Steroidobacter agaridevorans' sp. nov., agar-degrading bacteria isolated from rhizosphere soils.</title>
        <authorList>
            <person name="Ikenaga M."/>
            <person name="Kataoka M."/>
            <person name="Murouchi A."/>
            <person name="Katsuragi S."/>
            <person name="Sakai M."/>
        </authorList>
    </citation>
    <scope>NUCLEOTIDE SEQUENCE [LARGE SCALE GENOMIC DNA]</scope>
    <source>
        <strain evidence="13">YU21-B</strain>
    </source>
</reference>
<protein>
    <recommendedName>
        <fullName evidence="4 10">4-alpha-glucanotransferase</fullName>
        <ecNumber evidence="3 10">2.4.1.25</ecNumber>
    </recommendedName>
    <alternativeName>
        <fullName evidence="8 10">Amylomaltase</fullName>
    </alternativeName>
    <alternativeName>
        <fullName evidence="9 10">Disproportionating enzyme</fullName>
    </alternativeName>
</protein>
<dbReference type="Gene3D" id="3.20.20.80">
    <property type="entry name" value="Glycosidases"/>
    <property type="match status" value="1"/>
</dbReference>
<evidence type="ECO:0000256" key="5">
    <source>
        <dbReference type="ARBA" id="ARBA00022676"/>
    </source>
</evidence>
<dbReference type="PANTHER" id="PTHR32438">
    <property type="entry name" value="4-ALPHA-GLUCANOTRANSFERASE DPE1, CHLOROPLASTIC/AMYLOPLASTIC"/>
    <property type="match status" value="1"/>
</dbReference>
<dbReference type="NCBIfam" id="TIGR00217">
    <property type="entry name" value="malQ"/>
    <property type="match status" value="1"/>
</dbReference>
<evidence type="ECO:0000256" key="7">
    <source>
        <dbReference type="ARBA" id="ARBA00023277"/>
    </source>
</evidence>
<dbReference type="PANTHER" id="PTHR32438:SF5">
    <property type="entry name" value="4-ALPHA-GLUCANOTRANSFERASE DPE1, CHLOROPLASTIC_AMYLOPLASTIC"/>
    <property type="match status" value="1"/>
</dbReference>
<evidence type="ECO:0000256" key="10">
    <source>
        <dbReference type="RuleBase" id="RU361207"/>
    </source>
</evidence>
<evidence type="ECO:0000256" key="3">
    <source>
        <dbReference type="ARBA" id="ARBA00012560"/>
    </source>
</evidence>
<dbReference type="InterPro" id="IPR017853">
    <property type="entry name" value="GH"/>
</dbReference>
<dbReference type="EMBL" id="BLJN01000001">
    <property type="protein sequence ID" value="GFE78170.1"/>
    <property type="molecule type" value="Genomic_DNA"/>
</dbReference>
<sequence>MDNPIRQLAQLYGIADSYFDFRGQPKQVSAESQTAILAALSVDAADATAAEKSIHEYHTRRWTGFVPPVIVVTEGKSVSVPVAVPVDLAARKVDWSVTLENGEPRSGSAQLSKLQTVEEARIDNVSYRRLTVPLPALPLGYHTASLALDTGLHGTLRIVVTPDQCFEAHAIAEGKKLWGIAVQLYSLRADDNWGVGDFRDLRHLIRLSAPLGCGIIGLNPLHALMPANPAHISPYSPSNRQFLNVLYVSVEDVPDFAECEPARKRVAEPKFQAMLKEARATRNVDYVRVAAAKFEILSLLYASFRARHLNENTPRGQAFRQFQEIQGEPLRLHAIYDALDGHLRLQGPQYWGWPSWPEEYRDPSSSAVERFARERAEDVEYFQYLQWLAAEQLATAQSTAREVGMAIGIYGDVAVGANPAGSETWSNRHLYLQGASVGAPPDALALKGQDWGIPPQDPVELRAQQYQPFVGLVRNMMRYVAALRFDHVMTLYRLWWVPRGLLSKDGTYVHYPLADLIAILALESQRNHCIVIGEDLGTVPAAMTEAMEHYRAYHYKVLMFEQLADGTFKRPDEYVPHAMAVVTTHDLPTLRGWWEGSDVTLRAQLDLYPTDELRQQAHDARVRDRVSLLRALVAAGLWHWRDGEPLPTYSAALSRAVHAFIGLSSSNIALLQIEDLIGMTDPVNVPGTDTEHANWQRKVTASLTDIFSSAETKDILAAMDAARKGVNPNA</sequence>
<dbReference type="GO" id="GO:0004134">
    <property type="term" value="F:4-alpha-glucanotransferase activity"/>
    <property type="evidence" value="ECO:0007669"/>
    <property type="project" value="UniProtKB-EC"/>
</dbReference>
<dbReference type="SUPFAM" id="SSF51445">
    <property type="entry name" value="(Trans)glycosidases"/>
    <property type="match status" value="1"/>
</dbReference>
<evidence type="ECO:0000256" key="6">
    <source>
        <dbReference type="ARBA" id="ARBA00022679"/>
    </source>
</evidence>
<evidence type="ECO:0000256" key="1">
    <source>
        <dbReference type="ARBA" id="ARBA00000439"/>
    </source>
</evidence>
<comment type="similarity">
    <text evidence="2 10">Belongs to the disproportionating enzyme family.</text>
</comment>
<dbReference type="InterPro" id="IPR048458">
    <property type="entry name" value="MalQ_N"/>
</dbReference>
<gene>
    <name evidence="12" type="ORF">GCM10011487_01700</name>
</gene>
<feature type="domain" description="MalQ N-terminal beta-sandwich" evidence="11">
    <location>
        <begin position="66"/>
        <end position="162"/>
    </location>
</feature>
<dbReference type="AlphaFoldDB" id="A0A829Y4N2"/>
<dbReference type="InterPro" id="IPR003385">
    <property type="entry name" value="Glyco_hydro_77"/>
</dbReference>
<keyword evidence="13" id="KW-1185">Reference proteome</keyword>
<comment type="caution">
    <text evidence="12">The sequence shown here is derived from an EMBL/GenBank/DDBJ whole genome shotgun (WGS) entry which is preliminary data.</text>
</comment>
<dbReference type="EC" id="2.4.1.25" evidence="3 10"/>
<name>A0A829Y4N2_9GAMM</name>
<keyword evidence="7 10" id="KW-0119">Carbohydrate metabolism</keyword>
<keyword evidence="5 10" id="KW-0328">Glycosyltransferase</keyword>
<comment type="catalytic activity">
    <reaction evidence="1 10">
        <text>Transfers a segment of a (1-&gt;4)-alpha-D-glucan to a new position in an acceptor, which may be glucose or a (1-&gt;4)-alpha-D-glucan.</text>
        <dbReference type="EC" id="2.4.1.25"/>
    </reaction>
</comment>
<evidence type="ECO:0000256" key="9">
    <source>
        <dbReference type="ARBA" id="ARBA00031501"/>
    </source>
</evidence>
<evidence type="ECO:0000313" key="12">
    <source>
        <dbReference type="EMBL" id="GFE78170.1"/>
    </source>
</evidence>
<evidence type="ECO:0000256" key="8">
    <source>
        <dbReference type="ARBA" id="ARBA00031423"/>
    </source>
</evidence>
<dbReference type="Proteomes" id="UP000445000">
    <property type="component" value="Unassembled WGS sequence"/>
</dbReference>
<dbReference type="RefSeq" id="WP_161810102.1">
    <property type="nucleotide sequence ID" value="NZ_BLJN01000001.1"/>
</dbReference>
<proteinExistence type="inferred from homology"/>
<dbReference type="Pfam" id="PF02446">
    <property type="entry name" value="Glyco_hydro_77"/>
    <property type="match status" value="1"/>
</dbReference>
<evidence type="ECO:0000313" key="13">
    <source>
        <dbReference type="Proteomes" id="UP000445000"/>
    </source>
</evidence>
<evidence type="ECO:0000256" key="4">
    <source>
        <dbReference type="ARBA" id="ARBA00020295"/>
    </source>
</evidence>
<evidence type="ECO:0000259" key="11">
    <source>
        <dbReference type="Pfam" id="PF21226"/>
    </source>
</evidence>
<keyword evidence="6 10" id="KW-0808">Transferase</keyword>
<accession>A0A829Y4N2</accession>
<dbReference type="GO" id="GO:0005975">
    <property type="term" value="P:carbohydrate metabolic process"/>
    <property type="evidence" value="ECO:0007669"/>
    <property type="project" value="InterPro"/>
</dbReference>
<evidence type="ECO:0000256" key="2">
    <source>
        <dbReference type="ARBA" id="ARBA00005684"/>
    </source>
</evidence>
<organism evidence="12 13">
    <name type="scientific">Steroidobacter agaridevorans</name>
    <dbReference type="NCBI Taxonomy" id="2695856"/>
    <lineage>
        <taxon>Bacteria</taxon>
        <taxon>Pseudomonadati</taxon>
        <taxon>Pseudomonadota</taxon>
        <taxon>Gammaproteobacteria</taxon>
        <taxon>Steroidobacterales</taxon>
        <taxon>Steroidobacteraceae</taxon>
        <taxon>Steroidobacter</taxon>
    </lineage>
</organism>